<dbReference type="Proteomes" id="UP001153365">
    <property type="component" value="Unassembled WGS sequence"/>
</dbReference>
<evidence type="ECO:0000256" key="4">
    <source>
        <dbReference type="ARBA" id="ARBA00022723"/>
    </source>
</evidence>
<evidence type="ECO:0000256" key="3">
    <source>
        <dbReference type="ARBA" id="ARBA00022617"/>
    </source>
</evidence>
<evidence type="ECO:0000256" key="6">
    <source>
        <dbReference type="ARBA" id="ARBA00023004"/>
    </source>
</evidence>
<comment type="similarity">
    <text evidence="2">Belongs to the cytochrome P450 family.</text>
</comment>
<evidence type="ECO:0000256" key="2">
    <source>
        <dbReference type="ARBA" id="ARBA00010617"/>
    </source>
</evidence>
<dbReference type="InterPro" id="IPR036396">
    <property type="entry name" value="Cyt_P450_sf"/>
</dbReference>
<dbReference type="PANTHER" id="PTHR46300">
    <property type="entry name" value="P450, PUTATIVE (EUROFUNG)-RELATED-RELATED"/>
    <property type="match status" value="1"/>
</dbReference>
<protein>
    <recommendedName>
        <fullName evidence="10">Cytochrome P450</fullName>
    </recommendedName>
</protein>
<dbReference type="Gene3D" id="3.30.230.80">
    <property type="match status" value="1"/>
</dbReference>
<keyword evidence="6" id="KW-0408">Iron</keyword>
<keyword evidence="9" id="KW-1185">Reference proteome</keyword>
<keyword evidence="7" id="KW-0503">Monooxygenase</keyword>
<gene>
    <name evidence="8" type="ORF">PPACK8108_LOCUS19543</name>
</gene>
<dbReference type="InterPro" id="IPR050364">
    <property type="entry name" value="Cytochrome_P450_fung"/>
</dbReference>
<evidence type="ECO:0000256" key="7">
    <source>
        <dbReference type="ARBA" id="ARBA00023033"/>
    </source>
</evidence>
<accession>A0AAV0BHP7</accession>
<keyword evidence="5" id="KW-0560">Oxidoreductase</keyword>
<dbReference type="Gene3D" id="1.10.630.10">
    <property type="entry name" value="Cytochrome P450"/>
    <property type="match status" value="1"/>
</dbReference>
<keyword evidence="3" id="KW-0349">Heme</keyword>
<comment type="cofactor">
    <cofactor evidence="1">
        <name>heme</name>
        <dbReference type="ChEBI" id="CHEBI:30413"/>
    </cofactor>
</comment>
<dbReference type="PANTHER" id="PTHR46300:SF1">
    <property type="entry name" value="P450, PUTATIVE (EUROFUNG)-RELATED"/>
    <property type="match status" value="1"/>
</dbReference>
<evidence type="ECO:0000313" key="9">
    <source>
        <dbReference type="Proteomes" id="UP001153365"/>
    </source>
</evidence>
<proteinExistence type="inferred from homology"/>
<dbReference type="EMBL" id="CALTRL010005704">
    <property type="protein sequence ID" value="CAH7685070.1"/>
    <property type="molecule type" value="Genomic_DNA"/>
</dbReference>
<dbReference type="GO" id="GO:0005506">
    <property type="term" value="F:iron ion binding"/>
    <property type="evidence" value="ECO:0007669"/>
    <property type="project" value="InterPro"/>
</dbReference>
<evidence type="ECO:0000256" key="1">
    <source>
        <dbReference type="ARBA" id="ARBA00001971"/>
    </source>
</evidence>
<evidence type="ECO:0000313" key="8">
    <source>
        <dbReference type="EMBL" id="CAH7685070.1"/>
    </source>
</evidence>
<dbReference type="GO" id="GO:0020037">
    <property type="term" value="F:heme binding"/>
    <property type="evidence" value="ECO:0007669"/>
    <property type="project" value="InterPro"/>
</dbReference>
<dbReference type="SUPFAM" id="SSF48264">
    <property type="entry name" value="Cytochrome P450"/>
    <property type="match status" value="1"/>
</dbReference>
<evidence type="ECO:0008006" key="10">
    <source>
        <dbReference type="Google" id="ProtNLM"/>
    </source>
</evidence>
<comment type="caution">
    <text evidence="8">The sequence shown here is derived from an EMBL/GenBank/DDBJ whole genome shotgun (WGS) entry which is preliminary data.</text>
</comment>
<organism evidence="8 9">
    <name type="scientific">Phakopsora pachyrhizi</name>
    <name type="common">Asian soybean rust disease fungus</name>
    <dbReference type="NCBI Taxonomy" id="170000"/>
    <lineage>
        <taxon>Eukaryota</taxon>
        <taxon>Fungi</taxon>
        <taxon>Dikarya</taxon>
        <taxon>Basidiomycota</taxon>
        <taxon>Pucciniomycotina</taxon>
        <taxon>Pucciniomycetes</taxon>
        <taxon>Pucciniales</taxon>
        <taxon>Phakopsoraceae</taxon>
        <taxon>Phakopsora</taxon>
    </lineage>
</organism>
<dbReference type="GO" id="GO:0016705">
    <property type="term" value="F:oxidoreductase activity, acting on paired donors, with incorporation or reduction of molecular oxygen"/>
    <property type="evidence" value="ECO:0007669"/>
    <property type="project" value="InterPro"/>
</dbReference>
<evidence type="ECO:0000256" key="5">
    <source>
        <dbReference type="ARBA" id="ARBA00023002"/>
    </source>
</evidence>
<sequence>MEAITKKYGPVSSVHLGSKLLVIIGTVKPAVALLEGRSGIYCDWPRLEMAGNVISGGLQTICLGYNDRWRRFRSYEPIQEPASRQLILDVLENPTLYREALTRYAAGVIMKVTYGKVSPTCHDDKEIIMDKSRKKKWQAEELELFSSQVENLRRSLDSSGTRDNCFASYMLERQTEVRIEVLVLKSDGLMVPRVPGPDGGTMPSTASGSKEKNPITLLKQTVMSLNTNQDMFSGSALSNNDKYTSFAQVLQSVSSNELDYLVPENGPAVLWRLVVLSNQINKADDLPLNIGRDSLQVTKSLRQIQNIVLKRFLDHLGPKFQYLRVEDLKGYWQMESWKSHQSKTNHDQ</sequence>
<keyword evidence="4" id="KW-0479">Metal-binding</keyword>
<name>A0AAV0BHP7_PHAPC</name>
<reference evidence="8" key="1">
    <citation type="submission" date="2022-06" db="EMBL/GenBank/DDBJ databases">
        <authorList>
            <consortium name="SYNGENTA / RWTH Aachen University"/>
        </authorList>
    </citation>
    <scope>NUCLEOTIDE SEQUENCE</scope>
</reference>
<dbReference type="GO" id="GO:0004497">
    <property type="term" value="F:monooxygenase activity"/>
    <property type="evidence" value="ECO:0007669"/>
    <property type="project" value="UniProtKB-KW"/>
</dbReference>
<dbReference type="AlphaFoldDB" id="A0AAV0BHP7"/>